<feature type="transmembrane region" description="Helical" evidence="9">
    <location>
        <begin position="48"/>
        <end position="66"/>
    </location>
</feature>
<evidence type="ECO:0000256" key="3">
    <source>
        <dbReference type="ARBA" id="ARBA00022449"/>
    </source>
</evidence>
<evidence type="ECO:0000256" key="4">
    <source>
        <dbReference type="ARBA" id="ARBA00022475"/>
    </source>
</evidence>
<evidence type="ECO:0000256" key="5">
    <source>
        <dbReference type="ARBA" id="ARBA00022692"/>
    </source>
</evidence>
<dbReference type="Pfam" id="PF03553">
    <property type="entry name" value="Na_H_antiporter"/>
    <property type="match status" value="1"/>
</dbReference>
<keyword evidence="6 9" id="KW-1133">Transmembrane helix</keyword>
<accession>A0A5S3Y2S9</accession>
<dbReference type="GO" id="GO:0015297">
    <property type="term" value="F:antiporter activity"/>
    <property type="evidence" value="ECO:0007669"/>
    <property type="project" value="UniProtKB-KW"/>
</dbReference>
<dbReference type="EMBL" id="PNCG01001060">
    <property type="protein sequence ID" value="TMP66707.1"/>
    <property type="molecule type" value="Genomic_DNA"/>
</dbReference>
<evidence type="ECO:0000256" key="7">
    <source>
        <dbReference type="ARBA" id="ARBA00023136"/>
    </source>
</evidence>
<dbReference type="PANTHER" id="PTHR33451:SF3">
    <property type="entry name" value="MALATE-2H(+)_NA(+)-LACTATE ANTIPORTER"/>
    <property type="match status" value="1"/>
</dbReference>
<keyword evidence="4" id="KW-1003">Cell membrane</keyword>
<keyword evidence="3" id="KW-0050">Antiport</keyword>
<feature type="domain" description="Na+/H+ antiporter NhaC-like C-terminal" evidence="10">
    <location>
        <begin position="21"/>
        <end position="75"/>
    </location>
</feature>
<evidence type="ECO:0000313" key="12">
    <source>
        <dbReference type="Proteomes" id="UP000305874"/>
    </source>
</evidence>
<comment type="similarity">
    <text evidence="8">Belongs to the NhaC Na(+)/H(+) (TC 2.A.35) antiporter family.</text>
</comment>
<dbReference type="InterPro" id="IPR052180">
    <property type="entry name" value="NhaC_Na-H+_Antiporter"/>
</dbReference>
<evidence type="ECO:0000256" key="9">
    <source>
        <dbReference type="SAM" id="Phobius"/>
    </source>
</evidence>
<protein>
    <submittedName>
        <fullName evidence="11">Na+/H+ antiporter NhaC</fullName>
    </submittedName>
</protein>
<gene>
    <name evidence="11" type="ORF">CWC05_23790</name>
</gene>
<feature type="non-terminal residue" evidence="11">
    <location>
        <position position="119"/>
    </location>
</feature>
<sequence>MGFNADVSADVGRIDEIVGILQGHFNINLLMLVPLLVLLVLAFKKMPAFPAISIGAVVGAIWAILFQGELLQSQIDASHGELIGYFKLVWATFYEGFNISTGDGKMDDLLSGGGMASML</sequence>
<feature type="transmembrane region" description="Helical" evidence="9">
    <location>
        <begin position="20"/>
        <end position="41"/>
    </location>
</feature>
<evidence type="ECO:0000259" key="10">
    <source>
        <dbReference type="Pfam" id="PF03553"/>
    </source>
</evidence>
<name>A0A5S3Y2S9_9GAMM</name>
<dbReference type="AlphaFoldDB" id="A0A5S3Y2S9"/>
<evidence type="ECO:0000256" key="8">
    <source>
        <dbReference type="ARBA" id="ARBA00038435"/>
    </source>
</evidence>
<evidence type="ECO:0000256" key="2">
    <source>
        <dbReference type="ARBA" id="ARBA00022448"/>
    </source>
</evidence>
<reference evidence="11 12" key="1">
    <citation type="submission" date="2017-12" db="EMBL/GenBank/DDBJ databases">
        <authorList>
            <person name="Paulsen S."/>
            <person name="Gram L.K."/>
        </authorList>
    </citation>
    <scope>NUCLEOTIDE SEQUENCE [LARGE SCALE GENOMIC DNA]</scope>
    <source>
        <strain evidence="11 12">S2897</strain>
    </source>
</reference>
<dbReference type="InterPro" id="IPR018461">
    <property type="entry name" value="Na/H_Antiport_NhaC-like_C"/>
</dbReference>
<dbReference type="PANTHER" id="PTHR33451">
    <property type="entry name" value="MALATE-2H(+)/NA(+)-LACTATE ANTIPORTER"/>
    <property type="match status" value="1"/>
</dbReference>
<reference evidence="12" key="2">
    <citation type="submission" date="2019-06" db="EMBL/GenBank/DDBJ databases">
        <title>Co-occurence of chitin degradation, pigmentation and bioactivity in marine Pseudoalteromonas.</title>
        <authorList>
            <person name="Sonnenschein E.C."/>
            <person name="Bech P.K."/>
        </authorList>
    </citation>
    <scope>NUCLEOTIDE SEQUENCE [LARGE SCALE GENOMIC DNA]</scope>
    <source>
        <strain evidence="12">S2897</strain>
    </source>
</reference>
<dbReference type="GO" id="GO:0005886">
    <property type="term" value="C:plasma membrane"/>
    <property type="evidence" value="ECO:0007669"/>
    <property type="project" value="UniProtKB-SubCell"/>
</dbReference>
<keyword evidence="5 9" id="KW-0812">Transmembrane</keyword>
<evidence type="ECO:0000256" key="1">
    <source>
        <dbReference type="ARBA" id="ARBA00004651"/>
    </source>
</evidence>
<evidence type="ECO:0000256" key="6">
    <source>
        <dbReference type="ARBA" id="ARBA00022989"/>
    </source>
</evidence>
<comment type="subcellular location">
    <subcellularLocation>
        <location evidence="1">Cell membrane</location>
        <topology evidence="1">Multi-pass membrane protein</topology>
    </subcellularLocation>
</comment>
<organism evidence="11 12">
    <name type="scientific">Pseudoalteromonas ruthenica</name>
    <dbReference type="NCBI Taxonomy" id="151081"/>
    <lineage>
        <taxon>Bacteria</taxon>
        <taxon>Pseudomonadati</taxon>
        <taxon>Pseudomonadota</taxon>
        <taxon>Gammaproteobacteria</taxon>
        <taxon>Alteromonadales</taxon>
        <taxon>Pseudoalteromonadaceae</taxon>
        <taxon>Pseudoalteromonas</taxon>
    </lineage>
</organism>
<keyword evidence="2" id="KW-0813">Transport</keyword>
<keyword evidence="7 9" id="KW-0472">Membrane</keyword>
<proteinExistence type="inferred from homology"/>
<feature type="non-terminal residue" evidence="11">
    <location>
        <position position="1"/>
    </location>
</feature>
<dbReference type="RefSeq" id="WP_283241122.1">
    <property type="nucleotide sequence ID" value="NZ_PNCG01001060.1"/>
</dbReference>
<evidence type="ECO:0000313" key="11">
    <source>
        <dbReference type="EMBL" id="TMP66707.1"/>
    </source>
</evidence>
<dbReference type="Proteomes" id="UP000305874">
    <property type="component" value="Unassembled WGS sequence"/>
</dbReference>
<comment type="caution">
    <text evidence="11">The sequence shown here is derived from an EMBL/GenBank/DDBJ whole genome shotgun (WGS) entry which is preliminary data.</text>
</comment>